<organism evidence="2 3">
    <name type="scientific">Streptacidiphilus monticola</name>
    <dbReference type="NCBI Taxonomy" id="2161674"/>
    <lineage>
        <taxon>Bacteria</taxon>
        <taxon>Bacillati</taxon>
        <taxon>Actinomycetota</taxon>
        <taxon>Actinomycetes</taxon>
        <taxon>Kitasatosporales</taxon>
        <taxon>Streptomycetaceae</taxon>
        <taxon>Streptacidiphilus</taxon>
    </lineage>
</organism>
<keyword evidence="1" id="KW-1133">Transmembrane helix</keyword>
<evidence type="ECO:0000313" key="3">
    <source>
        <dbReference type="Proteomes" id="UP001596174"/>
    </source>
</evidence>
<dbReference type="Pfam" id="PF09852">
    <property type="entry name" value="DUF2079"/>
    <property type="match status" value="1"/>
</dbReference>
<gene>
    <name evidence="2" type="ORF">ACFP3V_00395</name>
</gene>
<feature type="transmembrane region" description="Helical" evidence="1">
    <location>
        <begin position="286"/>
        <end position="313"/>
    </location>
</feature>
<feature type="transmembrane region" description="Helical" evidence="1">
    <location>
        <begin position="221"/>
        <end position="244"/>
    </location>
</feature>
<proteinExistence type="predicted"/>
<dbReference type="InterPro" id="IPR018650">
    <property type="entry name" value="STSV1_Orf64"/>
</dbReference>
<accession>A0ABW1FT75</accession>
<comment type="caution">
    <text evidence="2">The sequence shown here is derived from an EMBL/GenBank/DDBJ whole genome shotgun (WGS) entry which is preliminary data.</text>
</comment>
<keyword evidence="1" id="KW-0472">Membrane</keyword>
<keyword evidence="1" id="KW-0812">Transmembrane</keyword>
<evidence type="ECO:0000256" key="1">
    <source>
        <dbReference type="SAM" id="Phobius"/>
    </source>
</evidence>
<dbReference type="Proteomes" id="UP001596174">
    <property type="component" value="Unassembled WGS sequence"/>
</dbReference>
<feature type="transmembrane region" description="Helical" evidence="1">
    <location>
        <begin position="112"/>
        <end position="134"/>
    </location>
</feature>
<feature type="transmembrane region" description="Helical" evidence="1">
    <location>
        <begin position="319"/>
        <end position="339"/>
    </location>
</feature>
<feature type="transmembrane region" description="Helical" evidence="1">
    <location>
        <begin position="360"/>
        <end position="379"/>
    </location>
</feature>
<sequence length="486" mass="52987">MSTTGTAVTAPVERTASASRHRRLVPKPGTWPYLLLGLVFLALYAAMEISRYLHYTSMSWDTAIFVQEVRDYAEFKAPIVHVKGAGYNILGDHFSPVLAVLAPFYKVFPSPLTLLLAQSVLFASSVTIVSATAARLLTRAKGHAIGVAYGLSWGVQRAVDFDFHEIAFAVPLLAVVLRNVLLRRWYRATFWALPLVLVKEDMGLTVAAIGLLLILSRQWSLGALLIAFGAGMVLLTVGGVIPHFNAHHTYDYWSKLPGGSVSAMPLLSSLKGLLSPLSVKLATLGWLFGITGFMALRSPLVVVALPTLGWRFLSDNHDYWGTAWHYNAVLMPVLFLALVDALRRGEKSRLGWYRSYTQSAAVPLVTGVALALCVALPGLPIRSVFQPSSYRDTARSAMLDRALAGIPSGAAVESNVTPMAHLASRTDLYWLGGDHSAPDYVALDLSYGWSPAAPTDLPGYAQRLHPGTTYQVVFQEDQFVILRHVS</sequence>
<dbReference type="RefSeq" id="WP_380578355.1">
    <property type="nucleotide sequence ID" value="NZ_JBHSQJ010000001.1"/>
</dbReference>
<reference evidence="3" key="1">
    <citation type="journal article" date="2019" name="Int. J. Syst. Evol. Microbiol.">
        <title>The Global Catalogue of Microorganisms (GCM) 10K type strain sequencing project: providing services to taxonomists for standard genome sequencing and annotation.</title>
        <authorList>
            <consortium name="The Broad Institute Genomics Platform"/>
            <consortium name="The Broad Institute Genome Sequencing Center for Infectious Disease"/>
            <person name="Wu L."/>
            <person name="Ma J."/>
        </authorList>
    </citation>
    <scope>NUCLEOTIDE SEQUENCE [LARGE SCALE GENOMIC DNA]</scope>
    <source>
        <strain evidence="3">JCM 4816</strain>
    </source>
</reference>
<evidence type="ECO:0000313" key="2">
    <source>
        <dbReference type="EMBL" id="MFC5905684.1"/>
    </source>
</evidence>
<name>A0ABW1FT75_9ACTN</name>
<feature type="transmembrane region" description="Helical" evidence="1">
    <location>
        <begin position="192"/>
        <end position="214"/>
    </location>
</feature>
<dbReference type="EMBL" id="JBHSQJ010000001">
    <property type="protein sequence ID" value="MFC5905684.1"/>
    <property type="molecule type" value="Genomic_DNA"/>
</dbReference>
<feature type="transmembrane region" description="Helical" evidence="1">
    <location>
        <begin position="30"/>
        <end position="47"/>
    </location>
</feature>
<keyword evidence="3" id="KW-1185">Reference proteome</keyword>
<protein>
    <submittedName>
        <fullName evidence="2">DUF2079 domain-containing protein</fullName>
    </submittedName>
</protein>